<dbReference type="InterPro" id="IPR036388">
    <property type="entry name" value="WH-like_DNA-bd_sf"/>
</dbReference>
<evidence type="ECO:0000313" key="2">
    <source>
        <dbReference type="EMBL" id="MBA8927981.1"/>
    </source>
</evidence>
<comment type="caution">
    <text evidence="2">The sequence shown here is derived from an EMBL/GenBank/DDBJ whole genome shotgun (WGS) entry which is preliminary data.</text>
</comment>
<dbReference type="RefSeq" id="WP_182838664.1">
    <property type="nucleotide sequence ID" value="NZ_BAAABQ010000030.1"/>
</dbReference>
<sequence>MKRKISNPLALAVLGLLLERPMHPYEIGVTLKERYKGGSFKITNGSLYDVVQALEREGWIGEREVVKDGKRPERTIYQQTDLGRAEFVRWVDELLRVPINEYPKFVAAVTYLGALPKPQAIDALSERAGHVREHIAKSEEVLRAVLEDRGTPRLFMIEVEYALSMARAELDWIGATIEEIADGTLLWPTDEAWTWTPEGEQ</sequence>
<gene>
    <name evidence="2" type="ORF">BC739_005198</name>
</gene>
<dbReference type="EMBL" id="JACJID010000004">
    <property type="protein sequence ID" value="MBA8927981.1"/>
    <property type="molecule type" value="Genomic_DNA"/>
</dbReference>
<keyword evidence="3" id="KW-1185">Reference proteome</keyword>
<dbReference type="InterPro" id="IPR036390">
    <property type="entry name" value="WH_DNA-bd_sf"/>
</dbReference>
<dbReference type="PANTHER" id="PTHR33169">
    <property type="entry name" value="PADR-FAMILY TRANSCRIPTIONAL REGULATOR"/>
    <property type="match status" value="1"/>
</dbReference>
<evidence type="ECO:0000313" key="3">
    <source>
        <dbReference type="Proteomes" id="UP000517916"/>
    </source>
</evidence>
<dbReference type="SUPFAM" id="SSF46785">
    <property type="entry name" value="Winged helix' DNA-binding domain"/>
    <property type="match status" value="1"/>
</dbReference>
<feature type="domain" description="Transcription regulator PadR N-terminal" evidence="1">
    <location>
        <begin position="13"/>
        <end position="87"/>
    </location>
</feature>
<keyword evidence="2" id="KW-0238">DNA-binding</keyword>
<dbReference type="Gene3D" id="1.10.10.10">
    <property type="entry name" value="Winged helix-like DNA-binding domain superfamily/Winged helix DNA-binding domain"/>
    <property type="match status" value="1"/>
</dbReference>
<evidence type="ECO:0000259" key="1">
    <source>
        <dbReference type="Pfam" id="PF03551"/>
    </source>
</evidence>
<proteinExistence type="predicted"/>
<name>A0ABR6BMW1_9PSEU</name>
<dbReference type="Proteomes" id="UP000517916">
    <property type="component" value="Unassembled WGS sequence"/>
</dbReference>
<reference evidence="2 3" key="1">
    <citation type="submission" date="2020-08" db="EMBL/GenBank/DDBJ databases">
        <title>Genomic Encyclopedia of Archaeal and Bacterial Type Strains, Phase II (KMG-II): from individual species to whole genera.</title>
        <authorList>
            <person name="Goeker M."/>
        </authorList>
    </citation>
    <scope>NUCLEOTIDE SEQUENCE [LARGE SCALE GENOMIC DNA]</scope>
    <source>
        <strain evidence="2 3">DSM 43850</strain>
    </source>
</reference>
<organism evidence="2 3">
    <name type="scientific">Kutzneria viridogrisea</name>
    <dbReference type="NCBI Taxonomy" id="47990"/>
    <lineage>
        <taxon>Bacteria</taxon>
        <taxon>Bacillati</taxon>
        <taxon>Actinomycetota</taxon>
        <taxon>Actinomycetes</taxon>
        <taxon>Pseudonocardiales</taxon>
        <taxon>Pseudonocardiaceae</taxon>
        <taxon>Kutzneria</taxon>
    </lineage>
</organism>
<protein>
    <submittedName>
        <fullName evidence="2">DNA-binding PadR family transcriptional regulator</fullName>
    </submittedName>
</protein>
<dbReference type="Pfam" id="PF03551">
    <property type="entry name" value="PadR"/>
    <property type="match status" value="1"/>
</dbReference>
<dbReference type="InterPro" id="IPR052509">
    <property type="entry name" value="Metal_resp_DNA-bind_regulator"/>
</dbReference>
<dbReference type="GO" id="GO:0003677">
    <property type="term" value="F:DNA binding"/>
    <property type="evidence" value="ECO:0007669"/>
    <property type="project" value="UniProtKB-KW"/>
</dbReference>
<accession>A0ABR6BMW1</accession>
<dbReference type="InterPro" id="IPR005149">
    <property type="entry name" value="Tscrpt_reg_PadR_N"/>
</dbReference>
<dbReference type="PANTHER" id="PTHR33169:SF27">
    <property type="entry name" value="TRANSCRIPTIONAL REGULATOR PADR FAMILY PROTEIN"/>
    <property type="match status" value="1"/>
</dbReference>